<dbReference type="PROSITE" id="PS00941">
    <property type="entry name" value="CARBOXYLESTERASE_B_2"/>
    <property type="match status" value="1"/>
</dbReference>
<dbReference type="Proteomes" id="UP000076154">
    <property type="component" value="Unassembled WGS sequence"/>
</dbReference>
<gene>
    <name evidence="5" type="ORF">Hypma_016282</name>
</gene>
<evidence type="ECO:0000256" key="1">
    <source>
        <dbReference type="ARBA" id="ARBA00005964"/>
    </source>
</evidence>
<evidence type="ECO:0000313" key="6">
    <source>
        <dbReference type="Proteomes" id="UP000076154"/>
    </source>
</evidence>
<evidence type="ECO:0000259" key="4">
    <source>
        <dbReference type="Pfam" id="PF00135"/>
    </source>
</evidence>
<dbReference type="Gene3D" id="3.40.50.1820">
    <property type="entry name" value="alpha/beta hydrolase"/>
    <property type="match status" value="1"/>
</dbReference>
<evidence type="ECO:0000313" key="5">
    <source>
        <dbReference type="EMBL" id="RDB14650.1"/>
    </source>
</evidence>
<feature type="signal peptide" evidence="3">
    <location>
        <begin position="1"/>
        <end position="20"/>
    </location>
</feature>
<keyword evidence="2 3" id="KW-0378">Hydrolase</keyword>
<reference evidence="5" key="1">
    <citation type="submission" date="2018-04" db="EMBL/GenBank/DDBJ databases">
        <title>Whole genome sequencing of Hypsizygus marmoreus.</title>
        <authorList>
            <person name="Choi I.-G."/>
            <person name="Min B."/>
            <person name="Kim J.-G."/>
            <person name="Kim S."/>
            <person name="Oh Y.-L."/>
            <person name="Kong W.-S."/>
            <person name="Park H."/>
            <person name="Jeong J."/>
            <person name="Song E.-S."/>
        </authorList>
    </citation>
    <scope>NUCLEOTIDE SEQUENCE [LARGE SCALE GENOMIC DNA]</scope>
    <source>
        <strain evidence="5">51987-8</strain>
    </source>
</reference>
<keyword evidence="6" id="KW-1185">Reference proteome</keyword>
<dbReference type="SUPFAM" id="SSF53474">
    <property type="entry name" value="alpha/beta-Hydrolases"/>
    <property type="match status" value="1"/>
</dbReference>
<dbReference type="OrthoDB" id="408631at2759"/>
<dbReference type="InterPro" id="IPR050309">
    <property type="entry name" value="Type-B_Carboxylest/Lipase"/>
</dbReference>
<evidence type="ECO:0000256" key="2">
    <source>
        <dbReference type="ARBA" id="ARBA00022801"/>
    </source>
</evidence>
<evidence type="ECO:0000256" key="3">
    <source>
        <dbReference type="RuleBase" id="RU361235"/>
    </source>
</evidence>
<comment type="similarity">
    <text evidence="1 3">Belongs to the type-B carboxylesterase/lipase family.</text>
</comment>
<dbReference type="PROSITE" id="PS00122">
    <property type="entry name" value="CARBOXYLESTERASE_B_1"/>
    <property type="match status" value="1"/>
</dbReference>
<sequence>MLFPLLFLAVFDTLLLDAIAAPTVQLDNAVFTGAAMNGGLISSFLGIPFAKPPIGDLRFRLPQPIPAYSGAHDATAFGPSCPQQSSGSKSISGNLADDVLDTLDIADGFLLNDGSVRGSEQEDCLTINVIKPANATLTSKHPVVVWIFGGGFEGGGTSGYDGTVIVNRSINLGTPIIYVSMNYRVAGFGFLGGKEVKAAGVGNIGLHDQREALKWVKKYIGAFGGDHNKVTIWGQSAGAISVALHMVANNGSHEGLFRGAFMQSGSHIPVGDITKGQKYYDAMVSLTGCSKASDTLACLRTVPYNTLKSANDNASPGIFSYQSLILSWLPRPDGSFITDNPQKLLQQGKIANIPVVSGLCDDEGTLFSLAQFNITNDAKFRAYIKEIYVPGANDSVVSKLAELYPDDVTAGSPFDTGTSNALHSQFKRLAAFQGDGVFQAPRRFFLEERSGKQPIWAYLSKRVKAVPFVGSAHGVDVPNIYGGRDLTNYLVRFVVSLDPNGHSSIQWPKYTPSAPKILTLRSGRVVQTIDDDTARKEAMSYLTRVTLENPI</sequence>
<dbReference type="InterPro" id="IPR002018">
    <property type="entry name" value="CarbesteraseB"/>
</dbReference>
<dbReference type="InterPro" id="IPR029058">
    <property type="entry name" value="AB_hydrolase_fold"/>
</dbReference>
<dbReference type="Pfam" id="PF00135">
    <property type="entry name" value="COesterase"/>
    <property type="match status" value="1"/>
</dbReference>
<dbReference type="GO" id="GO:0016787">
    <property type="term" value="F:hydrolase activity"/>
    <property type="evidence" value="ECO:0007669"/>
    <property type="project" value="UniProtKB-KW"/>
</dbReference>
<name>A0A369J0J4_HYPMA</name>
<dbReference type="InterPro" id="IPR019819">
    <property type="entry name" value="Carboxylesterase_B_CS"/>
</dbReference>
<dbReference type="STRING" id="39966.A0A369J0J4"/>
<dbReference type="InParanoid" id="A0A369J0J4"/>
<dbReference type="PANTHER" id="PTHR11559">
    <property type="entry name" value="CARBOXYLESTERASE"/>
    <property type="match status" value="1"/>
</dbReference>
<dbReference type="EMBL" id="LUEZ02000096">
    <property type="protein sequence ID" value="RDB14650.1"/>
    <property type="molecule type" value="Genomic_DNA"/>
</dbReference>
<comment type="caution">
    <text evidence="5">The sequence shown here is derived from an EMBL/GenBank/DDBJ whole genome shotgun (WGS) entry which is preliminary data.</text>
</comment>
<feature type="domain" description="Carboxylesterase type B" evidence="4">
    <location>
        <begin position="22"/>
        <end position="524"/>
    </location>
</feature>
<organism evidence="5 6">
    <name type="scientific">Hypsizygus marmoreus</name>
    <name type="common">White beech mushroom</name>
    <name type="synonym">Agaricus marmoreus</name>
    <dbReference type="NCBI Taxonomy" id="39966"/>
    <lineage>
        <taxon>Eukaryota</taxon>
        <taxon>Fungi</taxon>
        <taxon>Dikarya</taxon>
        <taxon>Basidiomycota</taxon>
        <taxon>Agaricomycotina</taxon>
        <taxon>Agaricomycetes</taxon>
        <taxon>Agaricomycetidae</taxon>
        <taxon>Agaricales</taxon>
        <taxon>Tricholomatineae</taxon>
        <taxon>Lyophyllaceae</taxon>
        <taxon>Hypsizygus</taxon>
    </lineage>
</organism>
<feature type="chain" id="PRO_5016483111" description="Carboxylic ester hydrolase" evidence="3">
    <location>
        <begin position="21"/>
        <end position="551"/>
    </location>
</feature>
<proteinExistence type="inferred from homology"/>
<accession>A0A369J0J4</accession>
<dbReference type="EC" id="3.1.1.-" evidence="3"/>
<protein>
    <recommendedName>
        <fullName evidence="3">Carboxylic ester hydrolase</fullName>
        <ecNumber evidence="3">3.1.1.-</ecNumber>
    </recommendedName>
</protein>
<dbReference type="AlphaFoldDB" id="A0A369J0J4"/>
<keyword evidence="3" id="KW-0732">Signal</keyword>
<dbReference type="InterPro" id="IPR019826">
    <property type="entry name" value="Carboxylesterase_B_AS"/>
</dbReference>